<reference evidence="3" key="2">
    <citation type="submission" date="2015-06" db="EMBL/GenBank/DDBJ databases">
        <title>Genome Sequence of Bacillus endophyticus and Analysis of its Companion Mechanism in the Ketogulonigenium vulgare-Bacillus strain Consortium.</title>
        <authorList>
            <person name="Jia N."/>
            <person name="Du J."/>
            <person name="Ding M.-Z."/>
            <person name="Gao F."/>
            <person name="Yuan Y.-J."/>
        </authorList>
    </citation>
    <scope>NUCLEOTIDE SEQUENCE [LARGE SCALE GENOMIC DNA]</scope>
    <source>
        <strain evidence="3">Hbe603</strain>
    </source>
</reference>
<dbReference type="KEGG" id="beo:BEH_17720"/>
<dbReference type="EMBL" id="CP011974">
    <property type="protein sequence ID" value="AKO93749.1"/>
    <property type="molecule type" value="Genomic_DNA"/>
</dbReference>
<name>A0A0H4KN53_9BACI</name>
<dbReference type="PATRIC" id="fig|135735.6.peg.3770"/>
<keyword evidence="1" id="KW-0812">Transmembrane</keyword>
<accession>A0A0H4KN53</accession>
<dbReference type="AlphaFoldDB" id="A0A0H4KN53"/>
<evidence type="ECO:0000313" key="3">
    <source>
        <dbReference type="Proteomes" id="UP000036202"/>
    </source>
</evidence>
<protein>
    <recommendedName>
        <fullName evidence="4">Cxxc_20_cxxc protein</fullName>
    </recommendedName>
</protein>
<evidence type="ECO:0000256" key="1">
    <source>
        <dbReference type="SAM" id="Phobius"/>
    </source>
</evidence>
<proteinExistence type="predicted"/>
<evidence type="ECO:0008006" key="4">
    <source>
        <dbReference type="Google" id="ProtNLM"/>
    </source>
</evidence>
<sequence length="74" mass="8631">MAHCANCGRKWSAKDVWKLGLQNKGRACKYCGREQYISFKKTSKYLFLTDMLVIFFFLLFPFVIKLGNEGEDII</sequence>
<keyword evidence="1" id="KW-1133">Transmembrane helix</keyword>
<dbReference type="OrthoDB" id="2418141at2"/>
<evidence type="ECO:0000313" key="2">
    <source>
        <dbReference type="EMBL" id="AKO93749.1"/>
    </source>
</evidence>
<dbReference type="RefSeq" id="WP_040057036.1">
    <property type="nucleotide sequence ID" value="NZ_CP011974.1"/>
</dbReference>
<reference evidence="2 3" key="1">
    <citation type="journal article" date="2015" name="PLoS ONE">
        <title>Genome Sequence of Bacillus endophyticus and Analysis of Its Companion Mechanism in the Ketogulonigenium vulgare-Bacillus Strain Consortium.</title>
        <authorList>
            <person name="Jia N."/>
            <person name="Du J."/>
            <person name="Ding M.Z."/>
            <person name="Gao F."/>
            <person name="Yuan Y.J."/>
        </authorList>
    </citation>
    <scope>NUCLEOTIDE SEQUENCE [LARGE SCALE GENOMIC DNA]</scope>
    <source>
        <strain evidence="2 3">Hbe603</strain>
    </source>
</reference>
<gene>
    <name evidence="2" type="ORF">BEH_17720</name>
</gene>
<dbReference type="Proteomes" id="UP000036202">
    <property type="component" value="Chromosome"/>
</dbReference>
<keyword evidence="1" id="KW-0472">Membrane</keyword>
<dbReference type="GeneID" id="93700335"/>
<organism evidence="2 3">
    <name type="scientific">Priestia filamentosa</name>
    <dbReference type="NCBI Taxonomy" id="1402861"/>
    <lineage>
        <taxon>Bacteria</taxon>
        <taxon>Bacillati</taxon>
        <taxon>Bacillota</taxon>
        <taxon>Bacilli</taxon>
        <taxon>Bacillales</taxon>
        <taxon>Bacillaceae</taxon>
        <taxon>Priestia</taxon>
    </lineage>
</organism>
<feature type="transmembrane region" description="Helical" evidence="1">
    <location>
        <begin position="45"/>
        <end position="64"/>
    </location>
</feature>
<keyword evidence="3" id="KW-1185">Reference proteome</keyword>